<dbReference type="RefSeq" id="WP_000732714.1">
    <property type="nucleotide sequence ID" value="NC_004368.1"/>
</dbReference>
<dbReference type="InterPro" id="IPR010288">
    <property type="entry name" value="EcsB_ABC"/>
</dbReference>
<reference evidence="2" key="1">
    <citation type="journal article" date="2002" name="Mol. Microbiol.">
        <title>Genome sequence of Streptococcus agalactiae, a pathogen causing invasive neonatal disease.</title>
        <authorList>
            <person name="Glaser P."/>
            <person name="Rusniok C."/>
            <person name="Buchrieser C."/>
            <person name="Chevalier F."/>
            <person name="Frangeul L."/>
            <person name="Msadek T."/>
            <person name="Zouine M."/>
            <person name="Couve E."/>
            <person name="Lalioui L."/>
            <person name="Poyart C."/>
            <person name="Trieu-Cuot P."/>
            <person name="Kunst F."/>
        </authorList>
    </citation>
    <scope>NUCLEOTIDE SEQUENCE [LARGE SCALE GENOMIC DNA]</scope>
    <source>
        <strain evidence="2">NEM316</strain>
    </source>
</reference>
<feature type="transmembrane region" description="Helical" evidence="1">
    <location>
        <begin position="297"/>
        <end position="314"/>
    </location>
</feature>
<feature type="transmembrane region" description="Helical" evidence="1">
    <location>
        <begin position="229"/>
        <end position="247"/>
    </location>
</feature>
<gene>
    <name evidence="2" type="ordered locus">gbs0360</name>
</gene>
<feature type="transmembrane region" description="Helical" evidence="1">
    <location>
        <begin position="130"/>
        <end position="148"/>
    </location>
</feature>
<evidence type="ECO:0008006" key="3">
    <source>
        <dbReference type="Google" id="ProtNLM"/>
    </source>
</evidence>
<keyword evidence="1" id="KW-0472">Membrane</keyword>
<name>Q8E6Z8_STRA3</name>
<protein>
    <recommendedName>
        <fullName evidence="3">Multidrug ABC transporter permease</fullName>
    </recommendedName>
</protein>
<feature type="transmembrane region" description="Helical" evidence="1">
    <location>
        <begin position="55"/>
        <end position="78"/>
    </location>
</feature>
<dbReference type="HOGENOM" id="CLU_054332_1_0_9"/>
<dbReference type="PIRSF" id="PIRSF037259">
    <property type="entry name" value="EcsB_ABC"/>
    <property type="match status" value="1"/>
</dbReference>
<dbReference type="eggNOG" id="COG4473">
    <property type="taxonomic scope" value="Bacteria"/>
</dbReference>
<dbReference type="Proteomes" id="UP000000823">
    <property type="component" value="Chromosome"/>
</dbReference>
<feature type="transmembrane region" description="Helical" evidence="1">
    <location>
        <begin position="320"/>
        <end position="337"/>
    </location>
</feature>
<dbReference type="KEGG" id="san:gbs0360"/>
<organism evidence="2">
    <name type="scientific">Streptococcus agalactiae serotype III (strain NEM316)</name>
    <dbReference type="NCBI Taxonomy" id="211110"/>
    <lineage>
        <taxon>Bacteria</taxon>
        <taxon>Bacillati</taxon>
        <taxon>Bacillota</taxon>
        <taxon>Bacilli</taxon>
        <taxon>Lactobacillales</taxon>
        <taxon>Streptococcaceae</taxon>
        <taxon>Streptococcus</taxon>
    </lineage>
</organism>
<dbReference type="Pfam" id="PF05975">
    <property type="entry name" value="EcsB"/>
    <property type="match status" value="1"/>
</dbReference>
<feature type="transmembrane region" description="Helical" evidence="1">
    <location>
        <begin position="105"/>
        <end position="124"/>
    </location>
</feature>
<dbReference type="EMBL" id="AL766845">
    <property type="protein sequence ID" value="CAD46005.1"/>
    <property type="molecule type" value="Genomic_DNA"/>
</dbReference>
<feature type="transmembrane region" description="Helical" evidence="1">
    <location>
        <begin position="20"/>
        <end position="43"/>
    </location>
</feature>
<feature type="transmembrane region" description="Helical" evidence="1">
    <location>
        <begin position="253"/>
        <end position="276"/>
    </location>
</feature>
<dbReference type="GO" id="GO:0016020">
    <property type="term" value="C:membrane"/>
    <property type="evidence" value="ECO:0007669"/>
    <property type="project" value="InterPro"/>
</dbReference>
<proteinExistence type="predicted"/>
<evidence type="ECO:0000313" key="2">
    <source>
        <dbReference type="EMBL" id="CAD46005.1"/>
    </source>
</evidence>
<keyword evidence="1" id="KW-1133">Transmembrane helix</keyword>
<dbReference type="AlphaFoldDB" id="Q8E6Z8"/>
<accession>Q8E6Z8</accession>
<keyword evidence="1" id="KW-0812">Transmembrane</keyword>
<evidence type="ECO:0000256" key="1">
    <source>
        <dbReference type="SAM" id="Phobius"/>
    </source>
</evidence>
<sequence length="346" mass="40325">MKKLFNKRRSLFLTQNSKYLRYVFNDHFVLVLMFLSGFLLYQYSQLLKDFPKTHWPIIVIVSIIILMLLAMGGIASYLEPADKQFLLIKEEAIKEIINSAKKRTYIFWLVIQTLFLVLISPILIKLGLSVFMITLLIFGLGIIKWLVITYKVKVFYNNQNLNWDAAINHEQERKQSILKFFSLFTNVKGISTSVKRRSFLDGILKLISKTPSRLWTNLFVRAFLRSSDYLGLTIRLVTLNILSVIFVNETYLALALAFVFNYLLLFQLLALGHHFDYQYMNQLYPVRLNAKASQLKGFLRVLSYAVTVIDSILIRELKPVILLIVLMLIVTEYYIPYKIKVSGKSF</sequence>